<dbReference type="Pfam" id="PF00072">
    <property type="entry name" value="Response_reg"/>
    <property type="match status" value="1"/>
</dbReference>
<gene>
    <name evidence="3" type="ORF">D3H65_01395</name>
</gene>
<dbReference type="SUPFAM" id="SSF52172">
    <property type="entry name" value="CheY-like"/>
    <property type="match status" value="1"/>
</dbReference>
<dbReference type="EMBL" id="CP032157">
    <property type="protein sequence ID" value="AXY72707.1"/>
    <property type="molecule type" value="Genomic_DNA"/>
</dbReference>
<dbReference type="InterPro" id="IPR052893">
    <property type="entry name" value="TCS_response_regulator"/>
</dbReference>
<keyword evidence="1" id="KW-0597">Phosphoprotein</keyword>
<proteinExistence type="predicted"/>
<evidence type="ECO:0000313" key="3">
    <source>
        <dbReference type="EMBL" id="AXY72707.1"/>
    </source>
</evidence>
<dbReference type="AlphaFoldDB" id="A0A3B7MGI6"/>
<sequence length="139" mass="16161">MTKGPIIIVDDDHDDRDLYAEIIHNIGIPNEIRFFGDGLPALEYLLATTEQPFIILCDINMPRMNGLEFKGRIQDNPYLREKGIPFVFISTHSDKKVVRMAHLLSVQGYFEKPTSMNVIRTMLTCIFDYWERCKHINNT</sequence>
<feature type="modified residue" description="4-aspartylphosphate" evidence="1">
    <location>
        <position position="58"/>
    </location>
</feature>
<dbReference type="Proteomes" id="UP000263900">
    <property type="component" value="Chromosome"/>
</dbReference>
<evidence type="ECO:0000256" key="1">
    <source>
        <dbReference type="PROSITE-ProRule" id="PRU00169"/>
    </source>
</evidence>
<dbReference type="InterPro" id="IPR011006">
    <property type="entry name" value="CheY-like_superfamily"/>
</dbReference>
<dbReference type="PROSITE" id="PS50110">
    <property type="entry name" value="RESPONSE_REGULATORY"/>
    <property type="match status" value="1"/>
</dbReference>
<protein>
    <submittedName>
        <fullName evidence="3">Response regulator</fullName>
    </submittedName>
</protein>
<feature type="domain" description="Response regulatory" evidence="2">
    <location>
        <begin position="5"/>
        <end position="127"/>
    </location>
</feature>
<reference evidence="3 4" key="1">
    <citation type="submission" date="2018-09" db="EMBL/GenBank/DDBJ databases">
        <title>Genome sequencing of strain 6GH32-13.</title>
        <authorList>
            <person name="Weon H.-Y."/>
            <person name="Heo J."/>
            <person name="Kwon S.-W."/>
        </authorList>
    </citation>
    <scope>NUCLEOTIDE SEQUENCE [LARGE SCALE GENOMIC DNA]</scope>
    <source>
        <strain evidence="3 4">5GH32-13</strain>
    </source>
</reference>
<accession>A0A3B7MGI6</accession>
<dbReference type="SMART" id="SM00448">
    <property type="entry name" value="REC"/>
    <property type="match status" value="1"/>
</dbReference>
<keyword evidence="4" id="KW-1185">Reference proteome</keyword>
<dbReference type="InterPro" id="IPR001789">
    <property type="entry name" value="Sig_transdc_resp-reg_receiver"/>
</dbReference>
<organism evidence="3 4">
    <name type="scientific">Paraflavitalea soli</name>
    <dbReference type="NCBI Taxonomy" id="2315862"/>
    <lineage>
        <taxon>Bacteria</taxon>
        <taxon>Pseudomonadati</taxon>
        <taxon>Bacteroidota</taxon>
        <taxon>Chitinophagia</taxon>
        <taxon>Chitinophagales</taxon>
        <taxon>Chitinophagaceae</taxon>
        <taxon>Paraflavitalea</taxon>
    </lineage>
</organism>
<dbReference type="OrthoDB" id="958614at2"/>
<dbReference type="Gene3D" id="3.40.50.2300">
    <property type="match status" value="1"/>
</dbReference>
<dbReference type="KEGG" id="pseg:D3H65_01395"/>
<dbReference type="RefSeq" id="WP_119048545.1">
    <property type="nucleotide sequence ID" value="NZ_CP032157.1"/>
</dbReference>
<evidence type="ECO:0000313" key="4">
    <source>
        <dbReference type="Proteomes" id="UP000263900"/>
    </source>
</evidence>
<dbReference type="PANTHER" id="PTHR44520">
    <property type="entry name" value="RESPONSE REGULATOR RCP1-RELATED"/>
    <property type="match status" value="1"/>
</dbReference>
<dbReference type="PANTHER" id="PTHR44520:SF2">
    <property type="entry name" value="RESPONSE REGULATOR RCP1"/>
    <property type="match status" value="1"/>
</dbReference>
<name>A0A3B7MGI6_9BACT</name>
<dbReference type="GO" id="GO:0000160">
    <property type="term" value="P:phosphorelay signal transduction system"/>
    <property type="evidence" value="ECO:0007669"/>
    <property type="project" value="InterPro"/>
</dbReference>
<evidence type="ECO:0000259" key="2">
    <source>
        <dbReference type="PROSITE" id="PS50110"/>
    </source>
</evidence>